<protein>
    <submittedName>
        <fullName evidence="2">PEP/pyruvate-binding domain-containing protein</fullName>
    </submittedName>
</protein>
<dbReference type="InterPro" id="IPR013815">
    <property type="entry name" value="ATP_grasp_subdomain_1"/>
</dbReference>
<dbReference type="SUPFAM" id="SSF56059">
    <property type="entry name" value="Glutathione synthetase ATP-binding domain-like"/>
    <property type="match status" value="1"/>
</dbReference>
<sequence>MSLTSMVAPSTSPCAFPESIAALVGERLSLSALHQLCGTLGGYSFVKVVVDREQREIHFLNDARHSFHAIYIGEEILGVPEERVRAEIDDYNERFYHAPDRRFLLGILALHTRQDKKILSLETVEVDTMTAALIREFHAFVAEYVDPALPLLFKPANQLQERLVREIPAAELPRVFAHELFSTAPFVALNPGTVTGRLRAFRTEAEYRSAAGGLAWSDIIVMDRVPDDIPRLSGIVNARHTTPLSHTNVLATGWQIPNAVQLGALAEIDRRGLDGKWVEYTVDDRSLTLREVDEPAEAAPPSWYAQRVTLEEPESDHSPIANLSRLRASDRYRYGTKAANLGELHHVLARGSERLLGFYQVPRPPRENLLPHLAQLLDIPFPRPDATTASHLANSAELPGATDPSDVATLAAAAHRLLDERVRVPRGIALPFSLQRRFLESSPRIQQAIGKLKMALELDAREIEPLCVELQSLIRSARLPGALAGEIDSALVSQLAGVRRFVVRSSSNAEDLAGFSAAGIYESINHVTTAERIFASVKEVWASLVSVRSVRLRHQAGISLDECFMGVVIQEQVAADFGGVLVTTNPMNRADFRTVYVNVSPKVTDVVDGSALPMQYLYSTVEGGGRTLSLGDAASDLDERAHEQLQRLAIAGRLLQAHFSPDYTFDSPVDIEWLADRDHVHIVQLRPYSA</sequence>
<dbReference type="Gene3D" id="3.30.470.20">
    <property type="entry name" value="ATP-grasp fold, B domain"/>
    <property type="match status" value="1"/>
</dbReference>
<dbReference type="PANTHER" id="PTHR43615:SF1">
    <property type="entry name" value="PPDK_N DOMAIN-CONTAINING PROTEIN"/>
    <property type="match status" value="1"/>
</dbReference>
<feature type="domain" description="Pyruvate phosphate dikinase AMP/ATP-binding" evidence="1">
    <location>
        <begin position="419"/>
        <end position="688"/>
    </location>
</feature>
<dbReference type="Pfam" id="PF01326">
    <property type="entry name" value="PPDK_N"/>
    <property type="match status" value="1"/>
</dbReference>
<dbReference type="InterPro" id="IPR002192">
    <property type="entry name" value="PPDK_AMP/ATP-bd"/>
</dbReference>
<dbReference type="EMBL" id="JAYFSI010000010">
    <property type="protein sequence ID" value="MEA5364781.1"/>
    <property type="molecule type" value="Genomic_DNA"/>
</dbReference>
<keyword evidence="3" id="KW-1185">Reference proteome</keyword>
<dbReference type="PANTHER" id="PTHR43615">
    <property type="entry name" value="PHOSPHOENOLPYRUVATE SYNTHASE-RELATED"/>
    <property type="match status" value="1"/>
</dbReference>
<dbReference type="Proteomes" id="UP001304298">
    <property type="component" value="Unassembled WGS sequence"/>
</dbReference>
<evidence type="ECO:0000313" key="2">
    <source>
        <dbReference type="EMBL" id="MEA5364781.1"/>
    </source>
</evidence>
<evidence type="ECO:0000259" key="1">
    <source>
        <dbReference type="Pfam" id="PF01326"/>
    </source>
</evidence>
<accession>A0ABU5RES8</accession>
<evidence type="ECO:0000313" key="3">
    <source>
        <dbReference type="Proteomes" id="UP001304298"/>
    </source>
</evidence>
<dbReference type="Gene3D" id="3.30.1490.20">
    <property type="entry name" value="ATP-grasp fold, A domain"/>
    <property type="match status" value="1"/>
</dbReference>
<reference evidence="2 3" key="1">
    <citation type="submission" date="2023-12" db="EMBL/GenBank/DDBJ databases">
        <title>Amycolatopsis sp. V23-08.</title>
        <authorList>
            <person name="Somphong A."/>
        </authorList>
    </citation>
    <scope>NUCLEOTIDE SEQUENCE [LARGE SCALE GENOMIC DNA]</scope>
    <source>
        <strain evidence="2 3">V23-08</strain>
    </source>
</reference>
<dbReference type="InterPro" id="IPR051549">
    <property type="entry name" value="PEP_Utilizing_Enz"/>
</dbReference>
<gene>
    <name evidence="2" type="ORF">VA596_34980</name>
</gene>
<organism evidence="2 3">
    <name type="scientific">Amycolatopsis heterodermiae</name>
    <dbReference type="NCBI Taxonomy" id="3110235"/>
    <lineage>
        <taxon>Bacteria</taxon>
        <taxon>Bacillati</taxon>
        <taxon>Actinomycetota</taxon>
        <taxon>Actinomycetes</taxon>
        <taxon>Pseudonocardiales</taxon>
        <taxon>Pseudonocardiaceae</taxon>
        <taxon>Amycolatopsis</taxon>
    </lineage>
</organism>
<proteinExistence type="predicted"/>
<comment type="caution">
    <text evidence="2">The sequence shown here is derived from an EMBL/GenBank/DDBJ whole genome shotgun (WGS) entry which is preliminary data.</text>
</comment>
<dbReference type="RefSeq" id="WP_323332807.1">
    <property type="nucleotide sequence ID" value="NZ_JAYFSI010000010.1"/>
</dbReference>
<name>A0ABU5RES8_9PSEU</name>